<comment type="caution">
    <text evidence="2">The sequence shown here is derived from an EMBL/GenBank/DDBJ whole genome shotgun (WGS) entry which is preliminary data.</text>
</comment>
<evidence type="ECO:0000313" key="3">
    <source>
        <dbReference type="Proteomes" id="UP001222027"/>
    </source>
</evidence>
<name>A0AAV8QM34_ENSVE</name>
<evidence type="ECO:0000313" key="2">
    <source>
        <dbReference type="EMBL" id="KAJ8478098.1"/>
    </source>
</evidence>
<evidence type="ECO:0008006" key="4">
    <source>
        <dbReference type="Google" id="ProtNLM"/>
    </source>
</evidence>
<keyword evidence="1" id="KW-0411">Iron-sulfur</keyword>
<dbReference type="GO" id="GO:0051537">
    <property type="term" value="F:2 iron, 2 sulfur cluster binding"/>
    <property type="evidence" value="ECO:0007669"/>
    <property type="project" value="TreeGrafter"/>
</dbReference>
<proteinExistence type="predicted"/>
<dbReference type="InterPro" id="IPR002684">
    <property type="entry name" value="Biotin_synth/BioAB"/>
</dbReference>
<dbReference type="SUPFAM" id="SSF102114">
    <property type="entry name" value="Radical SAM enzymes"/>
    <property type="match status" value="1"/>
</dbReference>
<dbReference type="GO" id="GO:0004076">
    <property type="term" value="F:biotin synthase activity"/>
    <property type="evidence" value="ECO:0007669"/>
    <property type="project" value="InterPro"/>
</dbReference>
<dbReference type="EMBL" id="JAQQAF010000006">
    <property type="protein sequence ID" value="KAJ8478098.1"/>
    <property type="molecule type" value="Genomic_DNA"/>
</dbReference>
<protein>
    <recommendedName>
        <fullName evidence="4">Biotin synthase</fullName>
    </recommendedName>
</protein>
<keyword evidence="3" id="KW-1185">Reference proteome</keyword>
<dbReference type="Gene3D" id="3.20.20.70">
    <property type="entry name" value="Aldolase class I"/>
    <property type="match status" value="1"/>
</dbReference>
<sequence>MGAAWRDTIGRKTNFNQMLEYVTDTRATDVREAGISVCSGGIIGLGKAEEDRVGLLRTLATLHTHPENVPINALVAVKGTPLQDQKPVERDLIDDSDDHHSSYCNAKGNGEAIHRQGSVLNARAGALLFGWGQFHLHRREITDDSKR</sequence>
<dbReference type="PANTHER" id="PTHR22976">
    <property type="entry name" value="BIOTIN SYNTHASE"/>
    <property type="match status" value="1"/>
</dbReference>
<accession>A0AAV8QM34</accession>
<keyword evidence="1" id="KW-0479">Metal-binding</keyword>
<dbReference type="GO" id="GO:0051539">
    <property type="term" value="F:4 iron, 4 sulfur cluster binding"/>
    <property type="evidence" value="ECO:0007669"/>
    <property type="project" value="UniProtKB-KW"/>
</dbReference>
<dbReference type="InterPro" id="IPR058240">
    <property type="entry name" value="rSAM_sf"/>
</dbReference>
<dbReference type="PANTHER" id="PTHR22976:SF2">
    <property type="entry name" value="BIOTIN SYNTHASE, MITOCHONDRIAL"/>
    <property type="match status" value="1"/>
</dbReference>
<keyword evidence="1" id="KW-0004">4Fe-4S</keyword>
<dbReference type="GO" id="GO:0005739">
    <property type="term" value="C:mitochondrion"/>
    <property type="evidence" value="ECO:0007669"/>
    <property type="project" value="TreeGrafter"/>
</dbReference>
<dbReference type="Proteomes" id="UP001222027">
    <property type="component" value="Unassembled WGS sequence"/>
</dbReference>
<keyword evidence="1" id="KW-0408">Iron</keyword>
<dbReference type="AlphaFoldDB" id="A0AAV8QM34"/>
<evidence type="ECO:0000256" key="1">
    <source>
        <dbReference type="ARBA" id="ARBA00022485"/>
    </source>
</evidence>
<organism evidence="2 3">
    <name type="scientific">Ensete ventricosum</name>
    <name type="common">Abyssinian banana</name>
    <name type="synonym">Musa ensete</name>
    <dbReference type="NCBI Taxonomy" id="4639"/>
    <lineage>
        <taxon>Eukaryota</taxon>
        <taxon>Viridiplantae</taxon>
        <taxon>Streptophyta</taxon>
        <taxon>Embryophyta</taxon>
        <taxon>Tracheophyta</taxon>
        <taxon>Spermatophyta</taxon>
        <taxon>Magnoliopsida</taxon>
        <taxon>Liliopsida</taxon>
        <taxon>Zingiberales</taxon>
        <taxon>Musaceae</taxon>
        <taxon>Ensete</taxon>
    </lineage>
</organism>
<dbReference type="GO" id="GO:0009102">
    <property type="term" value="P:biotin biosynthetic process"/>
    <property type="evidence" value="ECO:0007669"/>
    <property type="project" value="InterPro"/>
</dbReference>
<dbReference type="InterPro" id="IPR013785">
    <property type="entry name" value="Aldolase_TIM"/>
</dbReference>
<gene>
    <name evidence="2" type="ORF">OPV22_021825</name>
</gene>
<reference evidence="2 3" key="1">
    <citation type="submission" date="2022-12" db="EMBL/GenBank/DDBJ databases">
        <title>Chromosome-scale assembly of the Ensete ventricosum genome.</title>
        <authorList>
            <person name="Dussert Y."/>
            <person name="Stocks J."/>
            <person name="Wendawek A."/>
            <person name="Woldeyes F."/>
            <person name="Nichols R.A."/>
            <person name="Borrell J.S."/>
        </authorList>
    </citation>
    <scope>NUCLEOTIDE SEQUENCE [LARGE SCALE GENOMIC DNA]</scope>
    <source>
        <strain evidence="3">cv. Maze</strain>
        <tissue evidence="2">Seeds</tissue>
    </source>
</reference>